<reference evidence="1" key="1">
    <citation type="submission" date="2014-09" db="EMBL/GenBank/DDBJ databases">
        <authorList>
            <person name="Magalhaes I.L.F."/>
            <person name="Oliveira U."/>
            <person name="Santos F.R."/>
            <person name="Vidigal T.H.D.A."/>
            <person name="Brescovit A.D."/>
            <person name="Santos A.J."/>
        </authorList>
    </citation>
    <scope>NUCLEOTIDE SEQUENCE</scope>
    <source>
        <tissue evidence="1">Shoot tissue taken approximately 20 cm above the soil surface</tissue>
    </source>
</reference>
<protein>
    <submittedName>
        <fullName evidence="1">Uncharacterized protein</fullName>
    </submittedName>
</protein>
<reference evidence="1" key="2">
    <citation type="journal article" date="2015" name="Data Brief">
        <title>Shoot transcriptome of the giant reed, Arundo donax.</title>
        <authorList>
            <person name="Barrero R.A."/>
            <person name="Guerrero F.D."/>
            <person name="Moolhuijzen P."/>
            <person name="Goolsby J.A."/>
            <person name="Tidwell J."/>
            <person name="Bellgard S.E."/>
            <person name="Bellgard M.I."/>
        </authorList>
    </citation>
    <scope>NUCLEOTIDE SEQUENCE</scope>
    <source>
        <tissue evidence="1">Shoot tissue taken approximately 20 cm above the soil surface</tissue>
    </source>
</reference>
<evidence type="ECO:0000313" key="1">
    <source>
        <dbReference type="EMBL" id="JAE39676.1"/>
    </source>
</evidence>
<accession>A0A0A9HXT2</accession>
<proteinExistence type="predicted"/>
<dbReference type="EMBL" id="GBRH01158220">
    <property type="protein sequence ID" value="JAE39676.1"/>
    <property type="molecule type" value="Transcribed_RNA"/>
</dbReference>
<sequence>MFKPDLWAMGLNISALRDLHASDVGTELGLSRIGMIRNEIGCTIWPGDVHPQRQSGGCGPEG</sequence>
<organism evidence="1">
    <name type="scientific">Arundo donax</name>
    <name type="common">Giant reed</name>
    <name type="synonym">Donax arundinaceus</name>
    <dbReference type="NCBI Taxonomy" id="35708"/>
    <lineage>
        <taxon>Eukaryota</taxon>
        <taxon>Viridiplantae</taxon>
        <taxon>Streptophyta</taxon>
        <taxon>Embryophyta</taxon>
        <taxon>Tracheophyta</taxon>
        <taxon>Spermatophyta</taxon>
        <taxon>Magnoliopsida</taxon>
        <taxon>Liliopsida</taxon>
        <taxon>Poales</taxon>
        <taxon>Poaceae</taxon>
        <taxon>PACMAD clade</taxon>
        <taxon>Arundinoideae</taxon>
        <taxon>Arundineae</taxon>
        <taxon>Arundo</taxon>
    </lineage>
</organism>
<name>A0A0A9HXT2_ARUDO</name>
<dbReference type="AlphaFoldDB" id="A0A0A9HXT2"/>